<sequence length="1373" mass="152695">MFRSPHFTIVLEDGGLSKKLRKSGSISPQMRKQLLTKNVYNMDKTGVMLSMLSCVKVLVGKDDLRDYRGAGVKQTMVTAIECISADGRALLPLIIWPASTHWSNWTTYLTLGWHYAHSENGYNNSKISLEWLTRVFDPQTRERANGKPRVLICDGFGSHETVEVLEFSLANNIILCRLPSHTSHKLQPCDVAVFAALKAAYRDQVDRLGRGGVDTISKEHFTSLYSPARVRAFTKRNITSAWAATGLFPFNPERVLKGIPQPAAQLVIPEGPEVAGSAGSSAQAEAVQTTATPATPVTPVNAEDVRSLFDRIKQRAETLDKSSRHELLRDTQMMAKATRIAIAERSLLQDHNRFLLKINGEVRARRSTKLLVLGTAMVMKYEQLVEAQAKRAATAATAANKAKRGRKRKSGALPVEAKAPDATAGTAQISPLVFYSSITMRFLKRVKEKFGGKDRPKSPTSPVKAAPPLLKPHPTASSALTTDTATAVIPKTLRKRLWNNAYSQARTSDQDTVHATVHCLCAIQILTNPSTEASSNRKGISYVVLRIDWYWNLSSLLLDENITEAHLRKPRGELKEVVTQFRVVTIMRDLVKLNNWEGELSDIQAAETAVKEDSMQYNTAAIRSWLGTIAKTAKSQNAKLDSIDTAVQEQTRQQERMHETSEDNRCMTDLRLTDPRDDKKRIKETKGGLLRDAYRWVLNHPNFQSWRNDAQSQLLWVRADPGKGKTMLLCGIIDELQKAAANTASVTYFFCQATNLRINSATAVLRGLLYLLVSQQLLLASHVRHKYNHAGKRLFKDANAWVALEEIFANVLQDPGLDTRFLVIDALDECVTNMPKLLDFVAKQSSALFRVKWIVSSRNWPEIIRELGWAKQKITLSLKLNPESVSAAVSVFIQHKVSQLKQEKNYDKKVQDTVFKYLTTNAKDTFLWVALVYQELRVTDRWDALEKLNSFPPGLDALYKRMLQQVSVLNNAQRCKQVLASVALAYQPITLAELVGLTKLLKGFSKADAREIVGFCKSFLTLQGETVYFVHQSAQEFLKKASDDVFPDGTEAAHQALFSRSLAILSKTLRRDMYGLEAPGLSINNIKLLTSGPLAASRYHTKDAQVLAVVRNQEIEGGAKLTKLLQDARRFIMYHKGPIESYPLQTYFSALLFSPTESAIRRLFQHDEPTSITVKPAMSGSWSACLQTLEGHSDYVSSVAFSHDSTRLASALWDNTVKLWDASSGECLQTLEGHSSAVTSVAFSHDSTRLASALEDNTVKLWDASSGECLQTFNMGRTITSLSFDSIGSCISTEIGKFAIDILQTSDQAATAEAEHPQYRSTSLSSDNTWIKHANKNMLWIPSEYQPSCSSVRGTTVAMGVGSGRVWTCTIDV</sequence>
<dbReference type="Proteomes" id="UP001153331">
    <property type="component" value="Unassembled WGS sequence"/>
</dbReference>
<accession>A0ACC2IDH4</accession>
<evidence type="ECO:0000313" key="2">
    <source>
        <dbReference type="Proteomes" id="UP001153331"/>
    </source>
</evidence>
<reference evidence="1" key="1">
    <citation type="submission" date="2022-11" db="EMBL/GenBank/DDBJ databases">
        <title>Genome Sequence of Boeremia exigua.</title>
        <authorList>
            <person name="Buettner E."/>
        </authorList>
    </citation>
    <scope>NUCLEOTIDE SEQUENCE</scope>
    <source>
        <strain evidence="1">CU02</strain>
    </source>
</reference>
<gene>
    <name evidence="1" type="ORF">OPT61_g4602</name>
</gene>
<keyword evidence="2" id="KW-1185">Reference proteome</keyword>
<name>A0ACC2IDH4_9PLEO</name>
<evidence type="ECO:0000313" key="1">
    <source>
        <dbReference type="EMBL" id="KAJ8113225.1"/>
    </source>
</evidence>
<organism evidence="1 2">
    <name type="scientific">Boeremia exigua</name>
    <dbReference type="NCBI Taxonomy" id="749465"/>
    <lineage>
        <taxon>Eukaryota</taxon>
        <taxon>Fungi</taxon>
        <taxon>Dikarya</taxon>
        <taxon>Ascomycota</taxon>
        <taxon>Pezizomycotina</taxon>
        <taxon>Dothideomycetes</taxon>
        <taxon>Pleosporomycetidae</taxon>
        <taxon>Pleosporales</taxon>
        <taxon>Pleosporineae</taxon>
        <taxon>Didymellaceae</taxon>
        <taxon>Boeremia</taxon>
    </lineage>
</organism>
<dbReference type="EMBL" id="JAPHNI010000267">
    <property type="protein sequence ID" value="KAJ8113225.1"/>
    <property type="molecule type" value="Genomic_DNA"/>
</dbReference>
<proteinExistence type="predicted"/>
<comment type="caution">
    <text evidence="1">The sequence shown here is derived from an EMBL/GenBank/DDBJ whole genome shotgun (WGS) entry which is preliminary data.</text>
</comment>
<protein>
    <submittedName>
        <fullName evidence="1">Uncharacterized protein</fullName>
    </submittedName>
</protein>